<dbReference type="AlphaFoldDB" id="A0A2T0U4D4"/>
<comment type="caution">
    <text evidence="2">The sequence shown here is derived from an EMBL/GenBank/DDBJ whole genome shotgun (WGS) entry which is preliminary data.</text>
</comment>
<keyword evidence="3" id="KW-1185">Reference proteome</keyword>
<protein>
    <submittedName>
        <fullName evidence="2">Uncharacterized protein</fullName>
    </submittedName>
</protein>
<dbReference type="Proteomes" id="UP000238034">
    <property type="component" value="Unassembled WGS sequence"/>
</dbReference>
<evidence type="ECO:0000256" key="1">
    <source>
        <dbReference type="SAM" id="MobiDB-lite"/>
    </source>
</evidence>
<name>A0A2T0U4D4_9SPHI</name>
<evidence type="ECO:0000313" key="2">
    <source>
        <dbReference type="EMBL" id="PRY52762.1"/>
    </source>
</evidence>
<evidence type="ECO:0000313" key="3">
    <source>
        <dbReference type="Proteomes" id="UP000238034"/>
    </source>
</evidence>
<organism evidence="2 3">
    <name type="scientific">Arcticibacter pallidicorallinus</name>
    <dbReference type="NCBI Taxonomy" id="1259464"/>
    <lineage>
        <taxon>Bacteria</taxon>
        <taxon>Pseudomonadati</taxon>
        <taxon>Bacteroidota</taxon>
        <taxon>Sphingobacteriia</taxon>
        <taxon>Sphingobacteriales</taxon>
        <taxon>Sphingobacteriaceae</taxon>
        <taxon>Arcticibacter</taxon>
    </lineage>
</organism>
<gene>
    <name evidence="2" type="ORF">B0I27_105231</name>
</gene>
<accession>A0A2T0U4D4</accession>
<sequence length="61" mass="6711">MSVAQEPVSLKSSLRKARSKDNGTSMGTIQAEASTADTHIYRSSPSILEVLAMELLFFHDR</sequence>
<dbReference type="EMBL" id="PVTH01000005">
    <property type="protein sequence ID" value="PRY52762.1"/>
    <property type="molecule type" value="Genomic_DNA"/>
</dbReference>
<feature type="region of interest" description="Disordered" evidence="1">
    <location>
        <begin position="1"/>
        <end position="30"/>
    </location>
</feature>
<proteinExistence type="predicted"/>
<reference evidence="2 3" key="1">
    <citation type="submission" date="2018-03" db="EMBL/GenBank/DDBJ databases">
        <title>Genomic Encyclopedia of Type Strains, Phase III (KMG-III): the genomes of soil and plant-associated and newly described type strains.</title>
        <authorList>
            <person name="Whitman W."/>
        </authorList>
    </citation>
    <scope>NUCLEOTIDE SEQUENCE [LARGE SCALE GENOMIC DNA]</scope>
    <source>
        <strain evidence="2 3">CGMCC 1.9313</strain>
    </source>
</reference>